<dbReference type="SUPFAM" id="SSF53633">
    <property type="entry name" value="Carbamate kinase-like"/>
    <property type="match status" value="1"/>
</dbReference>
<evidence type="ECO:0000256" key="9">
    <source>
        <dbReference type="ARBA" id="ARBA00011881"/>
    </source>
</evidence>
<dbReference type="Gene3D" id="3.30.360.10">
    <property type="entry name" value="Dihydrodipicolinate Reductase, domain 2"/>
    <property type="match status" value="1"/>
</dbReference>
<evidence type="ECO:0000256" key="3">
    <source>
        <dbReference type="ARBA" id="ARBA00004986"/>
    </source>
</evidence>
<dbReference type="InterPro" id="IPR011147">
    <property type="entry name" value="Bifunc_Aspkin/hSer_DH"/>
</dbReference>
<keyword evidence="14 27" id="KW-0547">Nucleotide-binding</keyword>
<gene>
    <name evidence="31" type="primary">metL</name>
    <name evidence="31" type="ORF">ACFFHT_01770</name>
</gene>
<keyword evidence="11 27" id="KW-0808">Transferase</keyword>
<dbReference type="GO" id="GO:0004412">
    <property type="term" value="F:homoserine dehydrogenase activity"/>
    <property type="evidence" value="ECO:0007669"/>
    <property type="project" value="UniProtKB-EC"/>
</dbReference>
<dbReference type="InterPro" id="IPR005106">
    <property type="entry name" value="Asp/hSer_DH_NAD-bd"/>
</dbReference>
<accession>A0ABV6HTU7</accession>
<evidence type="ECO:0000256" key="11">
    <source>
        <dbReference type="ARBA" id="ARBA00022679"/>
    </source>
</evidence>
<dbReference type="NCBIfam" id="NF007003">
    <property type="entry name" value="PRK09466.1"/>
    <property type="match status" value="1"/>
</dbReference>
<evidence type="ECO:0000256" key="23">
    <source>
        <dbReference type="ARBA" id="ARBA00044938"/>
    </source>
</evidence>
<dbReference type="InterPro" id="IPR001341">
    <property type="entry name" value="Asp_kinase"/>
</dbReference>
<name>A0ABV6HTU7_9PAST</name>
<evidence type="ECO:0000256" key="24">
    <source>
        <dbReference type="ARBA" id="ARBA00048561"/>
    </source>
</evidence>
<dbReference type="SUPFAM" id="SSF55347">
    <property type="entry name" value="Glyceraldehyde-3-phosphate dehydrogenase-like, C-terminal domain"/>
    <property type="match status" value="1"/>
</dbReference>
<evidence type="ECO:0000256" key="15">
    <source>
        <dbReference type="ARBA" id="ARBA00022777"/>
    </source>
</evidence>
<comment type="similarity">
    <text evidence="8 27">In the N-terminal section; belongs to the aspartokinase family.</text>
</comment>
<dbReference type="SUPFAM" id="SSF51735">
    <property type="entry name" value="NAD(P)-binding Rossmann-fold domains"/>
    <property type="match status" value="1"/>
</dbReference>
<dbReference type="PROSITE" id="PS00324">
    <property type="entry name" value="ASPARTOKINASE"/>
    <property type="match status" value="1"/>
</dbReference>
<evidence type="ECO:0000256" key="22">
    <source>
        <dbReference type="ARBA" id="ARBA00023268"/>
    </source>
</evidence>
<evidence type="ECO:0000313" key="31">
    <source>
        <dbReference type="EMBL" id="MFC0322296.1"/>
    </source>
</evidence>
<comment type="similarity">
    <text evidence="7 27">In the C-terminal section; belongs to the homoserine dehydrogenase family.</text>
</comment>
<evidence type="ECO:0000256" key="20">
    <source>
        <dbReference type="ARBA" id="ARBA00023053"/>
    </source>
</evidence>
<comment type="pathway">
    <text evidence="5 27">Amino-acid biosynthesis; L-methionine biosynthesis via de novo pathway; L-homoserine from L-aspartate: step 3/3.</text>
</comment>
<dbReference type="EC" id="2.7.2.4" evidence="27"/>
<comment type="catalytic activity">
    <reaction evidence="26">
        <text>L-homoserine + NAD(+) = L-aspartate 4-semialdehyde + NADH + H(+)</text>
        <dbReference type="Rhea" id="RHEA:15757"/>
        <dbReference type="ChEBI" id="CHEBI:15378"/>
        <dbReference type="ChEBI" id="CHEBI:57476"/>
        <dbReference type="ChEBI" id="CHEBI:57540"/>
        <dbReference type="ChEBI" id="CHEBI:57945"/>
        <dbReference type="ChEBI" id="CHEBI:537519"/>
        <dbReference type="EC" id="1.1.1.3"/>
    </reaction>
    <physiologicalReaction direction="right-to-left" evidence="26">
        <dbReference type="Rhea" id="RHEA:15759"/>
    </physiologicalReaction>
</comment>
<dbReference type="RefSeq" id="WP_382372891.1">
    <property type="nucleotide sequence ID" value="NZ_JBHLWA010000008.1"/>
</dbReference>
<evidence type="ECO:0000256" key="13">
    <source>
        <dbReference type="ARBA" id="ARBA00022723"/>
    </source>
</evidence>
<dbReference type="Pfam" id="PF00742">
    <property type="entry name" value="Homoserine_dh"/>
    <property type="match status" value="1"/>
</dbReference>
<dbReference type="Pfam" id="PF00696">
    <property type="entry name" value="AA_kinase"/>
    <property type="match status" value="1"/>
</dbReference>
<protein>
    <recommendedName>
        <fullName evidence="27">Bifunctional aspartokinase/homoserine dehydrogenase</fullName>
    </recommendedName>
    <domain>
        <recommendedName>
            <fullName evidence="27">Aspartokinase</fullName>
            <ecNumber evidence="27">2.7.2.4</ecNumber>
        </recommendedName>
    </domain>
    <domain>
        <recommendedName>
            <fullName evidence="27">Homoserine dehydrogenase</fullName>
            <ecNumber evidence="27">1.1.1.3</ecNumber>
        </recommendedName>
    </domain>
</protein>
<evidence type="ECO:0000259" key="29">
    <source>
        <dbReference type="Pfam" id="PF00742"/>
    </source>
</evidence>
<evidence type="ECO:0000256" key="18">
    <source>
        <dbReference type="ARBA" id="ARBA00023002"/>
    </source>
</evidence>
<dbReference type="PANTHER" id="PTHR43070:SF5">
    <property type="entry name" value="HOMOSERINE DEHYDROGENASE"/>
    <property type="match status" value="1"/>
</dbReference>
<keyword evidence="10 27" id="KW-0028">Amino-acid biosynthesis</keyword>
<comment type="catalytic activity">
    <reaction evidence="24">
        <text>L-aspartate + ATP = 4-phospho-L-aspartate + ADP</text>
        <dbReference type="Rhea" id="RHEA:23776"/>
        <dbReference type="ChEBI" id="CHEBI:29991"/>
        <dbReference type="ChEBI" id="CHEBI:30616"/>
        <dbReference type="ChEBI" id="CHEBI:57535"/>
        <dbReference type="ChEBI" id="CHEBI:456216"/>
        <dbReference type="EC" id="2.7.2.4"/>
    </reaction>
    <physiologicalReaction direction="left-to-right" evidence="24">
        <dbReference type="Rhea" id="RHEA:23777"/>
    </physiologicalReaction>
</comment>
<dbReference type="PIRSF" id="PIRSF000727">
    <property type="entry name" value="ThrA"/>
    <property type="match status" value="1"/>
</dbReference>
<keyword evidence="18 27" id="KW-0560">Oxidoreductase</keyword>
<evidence type="ECO:0000256" key="4">
    <source>
        <dbReference type="ARBA" id="ARBA00005056"/>
    </source>
</evidence>
<comment type="catalytic activity">
    <reaction evidence="25">
        <text>L-homoserine + NADP(+) = L-aspartate 4-semialdehyde + NADPH + H(+)</text>
        <dbReference type="Rhea" id="RHEA:15761"/>
        <dbReference type="ChEBI" id="CHEBI:15378"/>
        <dbReference type="ChEBI" id="CHEBI:57476"/>
        <dbReference type="ChEBI" id="CHEBI:57783"/>
        <dbReference type="ChEBI" id="CHEBI:58349"/>
        <dbReference type="ChEBI" id="CHEBI:537519"/>
        <dbReference type="EC" id="1.1.1.3"/>
    </reaction>
    <physiologicalReaction direction="right-to-left" evidence="25">
        <dbReference type="Rhea" id="RHEA:15763"/>
    </physiologicalReaction>
</comment>
<dbReference type="InterPro" id="IPR019811">
    <property type="entry name" value="HDH_CS"/>
</dbReference>
<dbReference type="PROSITE" id="PS01042">
    <property type="entry name" value="HOMOSER_DHGENASE"/>
    <property type="match status" value="1"/>
</dbReference>
<dbReference type="Pfam" id="PF03447">
    <property type="entry name" value="NAD_binding_3"/>
    <property type="match status" value="1"/>
</dbReference>
<evidence type="ECO:0000256" key="12">
    <source>
        <dbReference type="ARBA" id="ARBA00022697"/>
    </source>
</evidence>
<feature type="domain" description="Aspartate/glutamate/uridylate kinase" evidence="28">
    <location>
        <begin position="8"/>
        <end position="277"/>
    </location>
</feature>
<comment type="pathway">
    <text evidence="2 27">Amino-acid biosynthesis; L-lysine biosynthesis via DAP pathway; (S)-tetrahydrodipicolinate from L-aspartate: step 1/4.</text>
</comment>
<keyword evidence="32" id="KW-1185">Reference proteome</keyword>
<dbReference type="InterPro" id="IPR001342">
    <property type="entry name" value="HDH_cat"/>
</dbReference>
<comment type="function">
    <text evidence="23">Bifunctional aspartate kinase and homoserine dehydrogenase that catalyzes the first and the third steps toward the synthesis of lysine, methionine and threonine from aspartate.</text>
</comment>
<keyword evidence="12" id="KW-0791">Threonine biosynthesis</keyword>
<organism evidence="31 32">
    <name type="scientific">Gallibacterium melopsittaci</name>
    <dbReference type="NCBI Taxonomy" id="516063"/>
    <lineage>
        <taxon>Bacteria</taxon>
        <taxon>Pseudomonadati</taxon>
        <taxon>Pseudomonadota</taxon>
        <taxon>Gammaproteobacteria</taxon>
        <taxon>Pasteurellales</taxon>
        <taxon>Pasteurellaceae</taxon>
        <taxon>Gallibacterium</taxon>
    </lineage>
</organism>
<keyword evidence="16 27" id="KW-0067">ATP-binding</keyword>
<comment type="caution">
    <text evidence="31">The sequence shown here is derived from an EMBL/GenBank/DDBJ whole genome shotgun (WGS) entry which is preliminary data.</text>
</comment>
<dbReference type="GO" id="GO:0004072">
    <property type="term" value="F:aspartate kinase activity"/>
    <property type="evidence" value="ECO:0007669"/>
    <property type="project" value="UniProtKB-EC"/>
</dbReference>
<dbReference type="EC" id="1.1.1.3" evidence="27"/>
<proteinExistence type="inferred from homology"/>
<evidence type="ECO:0000259" key="28">
    <source>
        <dbReference type="Pfam" id="PF00696"/>
    </source>
</evidence>
<evidence type="ECO:0000256" key="19">
    <source>
        <dbReference type="ARBA" id="ARBA00023027"/>
    </source>
</evidence>
<dbReference type="InterPro" id="IPR018042">
    <property type="entry name" value="Aspartate_kinase_CS"/>
</dbReference>
<dbReference type="InterPro" id="IPR036291">
    <property type="entry name" value="NAD(P)-bd_dom_sf"/>
</dbReference>
<dbReference type="InterPro" id="IPR036393">
    <property type="entry name" value="AceGlu_kinase-like_sf"/>
</dbReference>
<evidence type="ECO:0000256" key="26">
    <source>
        <dbReference type="ARBA" id="ARBA00049031"/>
    </source>
</evidence>
<dbReference type="InterPro" id="IPR049638">
    <property type="entry name" value="AK-HD"/>
</dbReference>
<evidence type="ECO:0000256" key="21">
    <source>
        <dbReference type="ARBA" id="ARBA00023167"/>
    </source>
</evidence>
<evidence type="ECO:0000256" key="17">
    <source>
        <dbReference type="ARBA" id="ARBA00022857"/>
    </source>
</evidence>
<keyword evidence="13" id="KW-0479">Metal-binding</keyword>
<evidence type="ECO:0000313" key="32">
    <source>
        <dbReference type="Proteomes" id="UP001589769"/>
    </source>
</evidence>
<comment type="subunit">
    <text evidence="9 27">Homotetramer.</text>
</comment>
<dbReference type="Gene3D" id="3.40.1160.10">
    <property type="entry name" value="Acetylglutamate kinase-like"/>
    <property type="match status" value="1"/>
</dbReference>
<evidence type="ECO:0000256" key="8">
    <source>
        <dbReference type="ARBA" id="ARBA00010046"/>
    </source>
</evidence>
<evidence type="ECO:0000256" key="6">
    <source>
        <dbReference type="ARBA" id="ARBA00005139"/>
    </source>
</evidence>
<feature type="domain" description="Aspartate/homoserine dehydrogenase NAD-binding" evidence="30">
    <location>
        <begin position="459"/>
        <end position="597"/>
    </location>
</feature>
<comment type="pathway">
    <text evidence="3 27">Amino-acid biosynthesis; L-methionine biosynthesis via de novo pathway; L-homoserine from L-aspartate: step 1/3.</text>
</comment>
<dbReference type="InterPro" id="IPR001048">
    <property type="entry name" value="Asp/Glu/Uridylate_kinase"/>
</dbReference>
<evidence type="ECO:0000256" key="5">
    <source>
        <dbReference type="ARBA" id="ARBA00005062"/>
    </source>
</evidence>
<dbReference type="NCBIfam" id="TIGR00657">
    <property type="entry name" value="asp_kinases"/>
    <property type="match status" value="1"/>
</dbReference>
<dbReference type="EMBL" id="JBHLWA010000008">
    <property type="protein sequence ID" value="MFC0322296.1"/>
    <property type="molecule type" value="Genomic_DNA"/>
</dbReference>
<comment type="cofactor">
    <cofactor evidence="1">
        <name>a metal cation</name>
        <dbReference type="ChEBI" id="CHEBI:25213"/>
    </cofactor>
</comment>
<evidence type="ECO:0000256" key="7">
    <source>
        <dbReference type="ARBA" id="ARBA00007952"/>
    </source>
</evidence>
<keyword evidence="22" id="KW-0511">Multifunctional enzyme</keyword>
<dbReference type="CDD" id="cd04243">
    <property type="entry name" value="AAK_AK-HSDH-like"/>
    <property type="match status" value="1"/>
</dbReference>
<comment type="pathway">
    <text evidence="6 27">Amino-acid biosynthesis; L-threonine biosynthesis; L-threonine from L-aspartate: step 1/5.</text>
</comment>
<keyword evidence="19" id="KW-0520">NAD</keyword>
<dbReference type="Gene3D" id="3.40.50.720">
    <property type="entry name" value="NAD(P)-binding Rossmann-like Domain"/>
    <property type="match status" value="1"/>
</dbReference>
<evidence type="ECO:0000259" key="30">
    <source>
        <dbReference type="Pfam" id="PF03447"/>
    </source>
</evidence>
<evidence type="ECO:0000256" key="14">
    <source>
        <dbReference type="ARBA" id="ARBA00022741"/>
    </source>
</evidence>
<comment type="pathway">
    <text evidence="4 27">Amino-acid biosynthesis; L-threonine biosynthesis; L-threonine from L-aspartate: step 3/5.</text>
</comment>
<reference evidence="31 32" key="1">
    <citation type="submission" date="2024-09" db="EMBL/GenBank/DDBJ databases">
        <authorList>
            <person name="Sun Q."/>
            <person name="Mori K."/>
        </authorList>
    </citation>
    <scope>NUCLEOTIDE SEQUENCE [LARGE SCALE GENOMIC DNA]</scope>
    <source>
        <strain evidence="31 32">CCM 7538</strain>
    </source>
</reference>
<keyword evidence="15 27" id="KW-0418">Kinase</keyword>
<evidence type="ECO:0000256" key="25">
    <source>
        <dbReference type="ARBA" id="ARBA00048841"/>
    </source>
</evidence>
<evidence type="ECO:0000256" key="16">
    <source>
        <dbReference type="ARBA" id="ARBA00022840"/>
    </source>
</evidence>
<evidence type="ECO:0000256" key="1">
    <source>
        <dbReference type="ARBA" id="ARBA00001920"/>
    </source>
</evidence>
<dbReference type="Proteomes" id="UP001589769">
    <property type="component" value="Unassembled WGS sequence"/>
</dbReference>
<keyword evidence="17 27" id="KW-0521">NADP</keyword>
<feature type="domain" description="Homoserine dehydrogenase catalytic" evidence="29">
    <location>
        <begin position="606"/>
        <end position="801"/>
    </location>
</feature>
<evidence type="ECO:0000256" key="27">
    <source>
        <dbReference type="PIRNR" id="PIRNR000727"/>
    </source>
</evidence>
<keyword evidence="21" id="KW-0486">Methionine biosynthesis</keyword>
<keyword evidence="20" id="KW-0915">Sodium</keyword>
<evidence type="ECO:0000256" key="10">
    <source>
        <dbReference type="ARBA" id="ARBA00022605"/>
    </source>
</evidence>
<sequence length="808" mass="91369">MQTVSRYQVHKFGGSSLANVDCIRGVASIIQNYSKENDIIVISAIGKTTNLLIEWVEASHTDTVSANRILQNLRHQYLSLVNALLNHPEEIAQSFVDDILYLSSLLDKPFNEAIYAEVVGHGEIWSTRLVTAYLNQQGIPSVFVDARDFMVAERTVLPKVRVAPSKRRLQPILEANPDKRLIITGFISRNSDGETVLLGRNGSDYSATQIAGLADIENVTIWSDVAGVYSADPRYVKNATLLPLVRLDEANELARLGAPVLHSRTLEPVKEFKLKLQLRSSLKPNEGTTRVEHIYSSSAQAKIVTFHNQIGWIELVIPQNQVLQSWLQRFRTWLQDNQLEALVEQFIESSRTLRLVYTNEYIDTAFIQFKQLPLITDSISIRYDLALLGIVGAGVCQNSLQMLRFSQMLKTQPLEFMWQSEENISVVAILRQSVTRELLRNVHDDLFRAHKTVGLVVLGKGEVAKTWVNLFRQEQEKIAARSHFDFSLIGIVSSQKAWLDHQGLLPQIKENNWDNQFEQFGREFVSEELLQWMSMHPFDELVILDFTNSDQVAAHYADYAKYGFHVISANKRAAAFDLDTYHQIEAAFLQSGSYWLYNATVGGGLPINTTVHDLVESGDTILSIEGTFSSTLAWLFYQYDGTVPFSMLLEQAWQQGMTERDPREDLCGLDALRKLLIVARTAGYDLDRTAIKVESLIPESMLNLPLTDFFEQLHEIDPLIQEHYHDAKEEHGTLRYVVRFLANGQSKIGLEICGQDDPISRVLPGENLFLIKSLWYRDNPLVIHGPSAGVKMTAGAIQADLNRLVKLL</sequence>
<dbReference type="PANTHER" id="PTHR43070">
    <property type="match status" value="1"/>
</dbReference>
<evidence type="ECO:0000256" key="2">
    <source>
        <dbReference type="ARBA" id="ARBA00004766"/>
    </source>
</evidence>